<organism evidence="10 11">
    <name type="scientific">Desulfatibacillum alkenivorans DSM 16219</name>
    <dbReference type="NCBI Taxonomy" id="1121393"/>
    <lineage>
        <taxon>Bacteria</taxon>
        <taxon>Pseudomonadati</taxon>
        <taxon>Thermodesulfobacteriota</taxon>
        <taxon>Desulfobacteria</taxon>
        <taxon>Desulfobacterales</taxon>
        <taxon>Desulfatibacillaceae</taxon>
        <taxon>Desulfatibacillum</taxon>
    </lineage>
</organism>
<dbReference type="InterPro" id="IPR047863">
    <property type="entry name" value="Ribosomal_uS8_CS"/>
</dbReference>
<evidence type="ECO:0000256" key="5">
    <source>
        <dbReference type="ARBA" id="ARBA00023274"/>
    </source>
</evidence>
<dbReference type="FunFam" id="3.30.1370.30:FF:000002">
    <property type="entry name" value="30S ribosomal protein S8"/>
    <property type="match status" value="1"/>
</dbReference>
<accession>A0A1M6WE34</accession>
<dbReference type="NCBIfam" id="NF001109">
    <property type="entry name" value="PRK00136.1"/>
    <property type="match status" value="1"/>
</dbReference>
<dbReference type="Pfam" id="PF00410">
    <property type="entry name" value="Ribosomal_S8"/>
    <property type="match status" value="1"/>
</dbReference>
<dbReference type="AlphaFoldDB" id="A0A1M6WE34"/>
<dbReference type="GO" id="GO:0006412">
    <property type="term" value="P:translation"/>
    <property type="evidence" value="ECO:0007669"/>
    <property type="project" value="UniProtKB-UniRule"/>
</dbReference>
<keyword evidence="4 8" id="KW-0689">Ribosomal protein</keyword>
<dbReference type="InterPro" id="IPR000630">
    <property type="entry name" value="Ribosomal_uS8"/>
</dbReference>
<dbReference type="GO" id="GO:0005840">
    <property type="term" value="C:ribosome"/>
    <property type="evidence" value="ECO:0007669"/>
    <property type="project" value="UniProtKB-KW"/>
</dbReference>
<evidence type="ECO:0000256" key="6">
    <source>
        <dbReference type="ARBA" id="ARBA00035258"/>
    </source>
</evidence>
<dbReference type="OrthoDB" id="9802617at2"/>
<dbReference type="GO" id="GO:0019843">
    <property type="term" value="F:rRNA binding"/>
    <property type="evidence" value="ECO:0007669"/>
    <property type="project" value="UniProtKB-UniRule"/>
</dbReference>
<dbReference type="Gene3D" id="3.30.1490.10">
    <property type="match status" value="1"/>
</dbReference>
<comment type="function">
    <text evidence="8">One of the primary rRNA binding proteins, it binds directly to 16S rRNA central domain where it helps coordinate assembly of the platform of the 30S subunit.</text>
</comment>
<keyword evidence="2 8" id="KW-0699">rRNA-binding</keyword>
<sequence>MGMTDPLADMLTRIRNGVKARFTQVDIPASNVKIDVARVLKDEGFIKNYKVIKDDKQGILRVYLKYGPSQTPVIYGIERVSRPGRRVYLKAKDVKPVLHGMGSAILTTSQGVMTDREARIKNVGGEVICKVW</sequence>
<evidence type="ECO:0000256" key="8">
    <source>
        <dbReference type="HAMAP-Rule" id="MF_01302"/>
    </source>
</evidence>
<dbReference type="Gene3D" id="3.30.1370.30">
    <property type="match status" value="1"/>
</dbReference>
<dbReference type="GO" id="GO:1990904">
    <property type="term" value="C:ribonucleoprotein complex"/>
    <property type="evidence" value="ECO:0007669"/>
    <property type="project" value="UniProtKB-KW"/>
</dbReference>
<dbReference type="GO" id="GO:0003735">
    <property type="term" value="F:structural constituent of ribosome"/>
    <property type="evidence" value="ECO:0007669"/>
    <property type="project" value="InterPro"/>
</dbReference>
<keyword evidence="5 8" id="KW-0687">Ribonucleoprotein</keyword>
<dbReference type="GO" id="GO:0005737">
    <property type="term" value="C:cytoplasm"/>
    <property type="evidence" value="ECO:0007669"/>
    <property type="project" value="UniProtKB-ARBA"/>
</dbReference>
<name>A0A1M6WE34_9BACT</name>
<dbReference type="Proteomes" id="UP000183994">
    <property type="component" value="Unassembled WGS sequence"/>
</dbReference>
<evidence type="ECO:0000256" key="2">
    <source>
        <dbReference type="ARBA" id="ARBA00022730"/>
    </source>
</evidence>
<evidence type="ECO:0000313" key="10">
    <source>
        <dbReference type="EMBL" id="SHK91846.1"/>
    </source>
</evidence>
<comment type="similarity">
    <text evidence="1 8 9">Belongs to the universal ribosomal protein uS8 family.</text>
</comment>
<keyword evidence="11" id="KW-1185">Reference proteome</keyword>
<dbReference type="FunFam" id="3.30.1490.10:FF:000001">
    <property type="entry name" value="30S ribosomal protein S8"/>
    <property type="match status" value="1"/>
</dbReference>
<evidence type="ECO:0000256" key="1">
    <source>
        <dbReference type="ARBA" id="ARBA00006471"/>
    </source>
</evidence>
<dbReference type="SUPFAM" id="SSF56047">
    <property type="entry name" value="Ribosomal protein S8"/>
    <property type="match status" value="1"/>
</dbReference>
<gene>
    <name evidence="8" type="primary">rpsH</name>
    <name evidence="10" type="ORF">SAMN02745216_04300</name>
</gene>
<keyword evidence="3 8" id="KW-0694">RNA-binding</keyword>
<evidence type="ECO:0000256" key="4">
    <source>
        <dbReference type="ARBA" id="ARBA00022980"/>
    </source>
</evidence>
<dbReference type="STRING" id="1121393.SAMN02745216_04300"/>
<dbReference type="PANTHER" id="PTHR11758">
    <property type="entry name" value="40S RIBOSOMAL PROTEIN S15A"/>
    <property type="match status" value="1"/>
</dbReference>
<evidence type="ECO:0000256" key="9">
    <source>
        <dbReference type="RuleBase" id="RU003660"/>
    </source>
</evidence>
<dbReference type="RefSeq" id="WP_012611029.1">
    <property type="nucleotide sequence ID" value="NZ_FQZU01000038.1"/>
</dbReference>
<evidence type="ECO:0000256" key="3">
    <source>
        <dbReference type="ARBA" id="ARBA00022884"/>
    </source>
</evidence>
<dbReference type="EMBL" id="FQZU01000038">
    <property type="protein sequence ID" value="SHK91846.1"/>
    <property type="molecule type" value="Genomic_DNA"/>
</dbReference>
<protein>
    <recommendedName>
        <fullName evidence="6 8">Small ribosomal subunit protein uS8</fullName>
    </recommendedName>
</protein>
<evidence type="ECO:0000256" key="7">
    <source>
        <dbReference type="ARBA" id="ARBA00046740"/>
    </source>
</evidence>
<dbReference type="PROSITE" id="PS00053">
    <property type="entry name" value="RIBOSOMAL_S8"/>
    <property type="match status" value="1"/>
</dbReference>
<dbReference type="InterPro" id="IPR035987">
    <property type="entry name" value="Ribosomal_uS8_sf"/>
</dbReference>
<comment type="subunit">
    <text evidence="7 8">Part of the 30S ribosomal subunit. Contacts proteins S5 and S12.</text>
</comment>
<proteinExistence type="inferred from homology"/>
<reference evidence="11" key="1">
    <citation type="submission" date="2016-11" db="EMBL/GenBank/DDBJ databases">
        <authorList>
            <person name="Varghese N."/>
            <person name="Submissions S."/>
        </authorList>
    </citation>
    <scope>NUCLEOTIDE SEQUENCE [LARGE SCALE GENOMIC DNA]</scope>
    <source>
        <strain evidence="11">DSM 16219</strain>
    </source>
</reference>
<evidence type="ECO:0000313" key="11">
    <source>
        <dbReference type="Proteomes" id="UP000183994"/>
    </source>
</evidence>
<dbReference type="HAMAP" id="MF_01302_B">
    <property type="entry name" value="Ribosomal_uS8_B"/>
    <property type="match status" value="1"/>
</dbReference>